<comment type="caution">
    <text evidence="3">The sequence shown here is derived from an EMBL/GenBank/DDBJ whole genome shotgun (WGS) entry which is preliminary data.</text>
</comment>
<feature type="compositionally biased region" description="Polar residues" evidence="1">
    <location>
        <begin position="141"/>
        <end position="197"/>
    </location>
</feature>
<proteinExistence type="predicted"/>
<dbReference type="Proteomes" id="UP001194746">
    <property type="component" value="Unassembled WGS sequence"/>
</dbReference>
<accession>A0AAD4GNU5</accession>
<reference evidence="3" key="2">
    <citation type="submission" date="2020-02" db="EMBL/GenBank/DDBJ databases">
        <authorList>
            <person name="Gilchrist C.L.M."/>
            <person name="Chooi Y.-H."/>
        </authorList>
    </citation>
    <scope>NUCLEOTIDE SEQUENCE</scope>
    <source>
        <strain evidence="3">MST-FP2251</strain>
    </source>
</reference>
<feature type="chain" id="PRO_5042239904" evidence="2">
    <location>
        <begin position="22"/>
        <end position="276"/>
    </location>
</feature>
<evidence type="ECO:0000256" key="1">
    <source>
        <dbReference type="SAM" id="MobiDB-lite"/>
    </source>
</evidence>
<dbReference type="AlphaFoldDB" id="A0AAD4GNU5"/>
<gene>
    <name evidence="3" type="ORF">FE257_002831</name>
</gene>
<organism evidence="3 4">
    <name type="scientific">Aspergillus nanangensis</name>
    <dbReference type="NCBI Taxonomy" id="2582783"/>
    <lineage>
        <taxon>Eukaryota</taxon>
        <taxon>Fungi</taxon>
        <taxon>Dikarya</taxon>
        <taxon>Ascomycota</taxon>
        <taxon>Pezizomycotina</taxon>
        <taxon>Eurotiomycetes</taxon>
        <taxon>Eurotiomycetidae</taxon>
        <taxon>Eurotiales</taxon>
        <taxon>Aspergillaceae</taxon>
        <taxon>Aspergillus</taxon>
        <taxon>Aspergillus subgen. Circumdati</taxon>
    </lineage>
</organism>
<name>A0AAD4GNU5_ASPNN</name>
<sequence>MVTTLATLIVAGLSICRFAGAVSCEADDLEVVLIPGQSTIAREIPISPDTDYATISFANRSQIFEFRPLDVPHCAADEYLLHQISIRPDMPTGSATFTFIGSNVTCHNILIVPPGLFRRMLAPRIEKNRIVSQCSKDERNMTFSGAPTNSMPVANSTSVTNSMPVDNSTSVTSNTAIANSRPASNSTPASTRPMTSSWKTMPAELSVTTDSVSSSSFVHVSDSSTETPPTLAASGLTTGNNSIVQATPAAAMATSIIQSGTEAQMSTTMACSCPGA</sequence>
<dbReference type="EMBL" id="VCAU01000149">
    <property type="protein sequence ID" value="KAF9883765.1"/>
    <property type="molecule type" value="Genomic_DNA"/>
</dbReference>
<evidence type="ECO:0000313" key="4">
    <source>
        <dbReference type="Proteomes" id="UP001194746"/>
    </source>
</evidence>
<keyword evidence="4" id="KW-1185">Reference proteome</keyword>
<evidence type="ECO:0000313" key="3">
    <source>
        <dbReference type="EMBL" id="KAF9883765.1"/>
    </source>
</evidence>
<feature type="signal peptide" evidence="2">
    <location>
        <begin position="1"/>
        <end position="21"/>
    </location>
</feature>
<keyword evidence="2" id="KW-0732">Signal</keyword>
<feature type="region of interest" description="Disordered" evidence="1">
    <location>
        <begin position="136"/>
        <end position="197"/>
    </location>
</feature>
<evidence type="ECO:0000256" key="2">
    <source>
        <dbReference type="SAM" id="SignalP"/>
    </source>
</evidence>
<protein>
    <submittedName>
        <fullName evidence="3">Uncharacterized protein</fullName>
    </submittedName>
</protein>
<reference evidence="3" key="1">
    <citation type="journal article" date="2019" name="Beilstein J. Org. Chem.">
        <title>Nanangenines: drimane sesquiterpenoids as the dominant metabolite cohort of a novel Australian fungus, Aspergillus nanangensis.</title>
        <authorList>
            <person name="Lacey H.J."/>
            <person name="Gilchrist C.L.M."/>
            <person name="Crombie A."/>
            <person name="Kalaitzis J.A."/>
            <person name="Vuong D."/>
            <person name="Rutledge P.J."/>
            <person name="Turner P."/>
            <person name="Pitt J.I."/>
            <person name="Lacey E."/>
            <person name="Chooi Y.H."/>
            <person name="Piggott A.M."/>
        </authorList>
    </citation>
    <scope>NUCLEOTIDE SEQUENCE</scope>
    <source>
        <strain evidence="3">MST-FP2251</strain>
    </source>
</reference>